<name>A0ABT6NX23_9BACT</name>
<proteinExistence type="predicted"/>
<accession>A0ABT6NX23</accession>
<gene>
    <name evidence="1" type="ORF">QHF89_25385</name>
</gene>
<dbReference type="Proteomes" id="UP001160301">
    <property type="component" value="Unassembled WGS sequence"/>
</dbReference>
<evidence type="ECO:0000313" key="1">
    <source>
        <dbReference type="EMBL" id="MDI1432856.1"/>
    </source>
</evidence>
<evidence type="ECO:0008006" key="3">
    <source>
        <dbReference type="Google" id="ProtNLM"/>
    </source>
</evidence>
<keyword evidence="2" id="KW-1185">Reference proteome</keyword>
<reference evidence="1 2" key="1">
    <citation type="submission" date="2023-04" db="EMBL/GenBank/DDBJ databases">
        <title>The genome sequence of Polyangium sorediatum DSM14670.</title>
        <authorList>
            <person name="Zhang X."/>
        </authorList>
    </citation>
    <scope>NUCLEOTIDE SEQUENCE [LARGE SCALE GENOMIC DNA]</scope>
    <source>
        <strain evidence="1 2">DSM 14670</strain>
    </source>
</reference>
<dbReference type="EMBL" id="JARZHI010000024">
    <property type="protein sequence ID" value="MDI1432856.1"/>
    <property type="molecule type" value="Genomic_DNA"/>
</dbReference>
<protein>
    <recommendedName>
        <fullName evidence="3">Lipoprotein</fullName>
    </recommendedName>
</protein>
<comment type="caution">
    <text evidence="1">The sequence shown here is derived from an EMBL/GenBank/DDBJ whole genome shotgun (WGS) entry which is preliminary data.</text>
</comment>
<organism evidence="1 2">
    <name type="scientific">Polyangium sorediatum</name>
    <dbReference type="NCBI Taxonomy" id="889274"/>
    <lineage>
        <taxon>Bacteria</taxon>
        <taxon>Pseudomonadati</taxon>
        <taxon>Myxococcota</taxon>
        <taxon>Polyangia</taxon>
        <taxon>Polyangiales</taxon>
        <taxon>Polyangiaceae</taxon>
        <taxon>Polyangium</taxon>
    </lineage>
</organism>
<evidence type="ECO:0000313" key="2">
    <source>
        <dbReference type="Proteomes" id="UP001160301"/>
    </source>
</evidence>
<sequence length="694" mass="74873">MSSVLAGCAESRPLLAAGDRAFSEHAYAQALANYDAAAAKIEPEDDAIQEIAAKQHDTLTQLVNAEVVAARKELEAGKPQAAFARLEAAALLALDRKRAELIREAITPVGSAIARALWPEVVAKAKPASYTAALKQASRLLRLADEKELREDFRRIQESALAFHHQRLTEIDAAHHGARALHVGLVRMFGGKDTLDSDTSSALRQRVDVGWTLGGDDCKPIAAAATKLGGSSGLPTEIEFRAKCTTRSEPYVEKVKRERISYETTSRLVGESRCQSTSTYVGTETKTVREDAHSRYVETSPIYNTGQSCTTDYVQKEESRPITETYFEDEHRLRWTLVIEGTQRRRADASSAKPITLKIQVEGVDPDKAQNSLLMGTEKQRRADELASKAEETLLAELGPLFTAVREARSAELVTQARTHLGSGDEAAAEDAFALATLVRRSPPPEAVSFFAKRWSLDEADVKTALVDAPPSSGAVPLALPPPDGDAMREHNKRAETEALMRAAASAGMGTWQIGLATASAPNEATVFAPVVGFGGFLDGVWKGSDVFYRMPLQARGGYVTTKGLMLDAEFHAGIGYRVLGIGLQPLLGGGIAGIDTADRDKNAGVRVRLHGGFGAMLDVQVAAPVWFAVWWTRAYRLQAEGNASDPAHVDNIDARFTWVLGSPNDPTRLTIGGRYSDYDGKGSGLTGLAGYSF</sequence>
<dbReference type="RefSeq" id="WP_136969132.1">
    <property type="nucleotide sequence ID" value="NZ_JARZHI010000024.1"/>
</dbReference>